<reference evidence="15" key="1">
    <citation type="submission" date="2023-08" db="EMBL/GenBank/DDBJ databases">
        <authorList>
            <person name="Alioto T."/>
            <person name="Alioto T."/>
            <person name="Gomez Garrido J."/>
        </authorList>
    </citation>
    <scope>NUCLEOTIDE SEQUENCE</scope>
</reference>
<evidence type="ECO:0000256" key="2">
    <source>
        <dbReference type="ARBA" id="ARBA00006434"/>
    </source>
</evidence>
<feature type="transmembrane region" description="Helical" evidence="14">
    <location>
        <begin position="192"/>
        <end position="210"/>
    </location>
</feature>
<keyword evidence="3" id="KW-0813">Transport</keyword>
<organism evidence="15 16">
    <name type="scientific">Xyrichtys novacula</name>
    <name type="common">Pearly razorfish</name>
    <name type="synonym">Hemipteronotus novacula</name>
    <dbReference type="NCBI Taxonomy" id="13765"/>
    <lineage>
        <taxon>Eukaryota</taxon>
        <taxon>Metazoa</taxon>
        <taxon>Chordata</taxon>
        <taxon>Craniata</taxon>
        <taxon>Vertebrata</taxon>
        <taxon>Euteleostomi</taxon>
        <taxon>Actinopterygii</taxon>
        <taxon>Neopterygii</taxon>
        <taxon>Teleostei</taxon>
        <taxon>Neoteleostei</taxon>
        <taxon>Acanthomorphata</taxon>
        <taxon>Eupercaria</taxon>
        <taxon>Labriformes</taxon>
        <taxon>Labridae</taxon>
        <taxon>Xyrichtys</taxon>
    </lineage>
</organism>
<feature type="transmembrane region" description="Helical" evidence="14">
    <location>
        <begin position="51"/>
        <end position="72"/>
    </location>
</feature>
<dbReference type="GO" id="GO:0005307">
    <property type="term" value="F:choline:sodium symporter activity"/>
    <property type="evidence" value="ECO:0007669"/>
    <property type="project" value="TreeGrafter"/>
</dbReference>
<evidence type="ECO:0000256" key="7">
    <source>
        <dbReference type="ARBA" id="ARBA00022989"/>
    </source>
</evidence>
<evidence type="ECO:0000313" key="16">
    <source>
        <dbReference type="Proteomes" id="UP001178508"/>
    </source>
</evidence>
<feature type="transmembrane region" description="Helical" evidence="14">
    <location>
        <begin position="162"/>
        <end position="185"/>
    </location>
</feature>
<dbReference type="Pfam" id="PF00474">
    <property type="entry name" value="SSF"/>
    <property type="match status" value="1"/>
</dbReference>
<keyword evidence="7 14" id="KW-1133">Transmembrane helix</keyword>
<feature type="transmembrane region" description="Helical" evidence="14">
    <location>
        <begin position="6"/>
        <end position="27"/>
    </location>
</feature>
<proteinExistence type="inferred from homology"/>
<evidence type="ECO:0000256" key="10">
    <source>
        <dbReference type="ARBA" id="ARBA00023136"/>
    </source>
</evidence>
<dbReference type="InterPro" id="IPR001734">
    <property type="entry name" value="Na/solute_symporter"/>
</dbReference>
<accession>A0AAV1G1H2</accession>
<sequence length="263" mass="29030">MAVNIPGLIAMFFFYLLVLGTGIWASFKSRKEQKKTAATGLDMALLGNRRINWVVGIFTMTATWVGGGFINGTTEMMYTPSMGLTWTVMIIAAYSFAFIVGGLTFAKPMREKNFVTMLDPFRVKYGKVLTAGLCLASLIVDVVWVTATLIGLGGTMSVVLDLPYSVCIWISAVVAIIYTLLGGLYSVAYTDVMQLTLIFLGLYTCVPFVLMNPSTLDISQTLFNNTLHEPWIGAPGLDKIWIMIDNFLFLALGSQGYQCFHRR</sequence>
<dbReference type="GO" id="GO:0005886">
    <property type="term" value="C:plasma membrane"/>
    <property type="evidence" value="ECO:0007669"/>
    <property type="project" value="TreeGrafter"/>
</dbReference>
<keyword evidence="12" id="KW-0739">Sodium transport</keyword>
<dbReference type="Gene3D" id="1.20.1730.10">
    <property type="entry name" value="Sodium/glucose cotransporter"/>
    <property type="match status" value="1"/>
</dbReference>
<dbReference type="InterPro" id="IPR052244">
    <property type="entry name" value="Choline_transporter"/>
</dbReference>
<evidence type="ECO:0000256" key="1">
    <source>
        <dbReference type="ARBA" id="ARBA00004141"/>
    </source>
</evidence>
<keyword evidence="11" id="KW-0325">Glycoprotein</keyword>
<dbReference type="EMBL" id="OY660874">
    <property type="protein sequence ID" value="CAJ1066839.1"/>
    <property type="molecule type" value="Genomic_DNA"/>
</dbReference>
<keyword evidence="16" id="KW-1185">Reference proteome</keyword>
<dbReference type="PANTHER" id="PTHR45897">
    <property type="entry name" value="HIGH-AFFINITY CHOLINE TRANSPORTER 1"/>
    <property type="match status" value="1"/>
</dbReference>
<keyword evidence="4 14" id="KW-0812">Transmembrane</keyword>
<evidence type="ECO:0000256" key="14">
    <source>
        <dbReference type="SAM" id="Phobius"/>
    </source>
</evidence>
<dbReference type="PANTHER" id="PTHR45897:SF5">
    <property type="entry name" value="HIGH AFFINITY CHOLINE TRANSPORTER 1"/>
    <property type="match status" value="1"/>
</dbReference>
<dbReference type="GO" id="GO:0008292">
    <property type="term" value="P:acetylcholine biosynthetic process"/>
    <property type="evidence" value="ECO:0007669"/>
    <property type="project" value="TreeGrafter"/>
</dbReference>
<evidence type="ECO:0000256" key="4">
    <source>
        <dbReference type="ARBA" id="ARBA00022692"/>
    </source>
</evidence>
<evidence type="ECO:0000256" key="6">
    <source>
        <dbReference type="ARBA" id="ARBA00022979"/>
    </source>
</evidence>
<dbReference type="PROSITE" id="PS50283">
    <property type="entry name" value="NA_SOLUT_SYMP_3"/>
    <property type="match status" value="1"/>
</dbReference>
<keyword evidence="8" id="KW-0915">Sodium</keyword>
<keyword evidence="10 14" id="KW-0472">Membrane</keyword>
<keyword evidence="5" id="KW-0769">Symport</keyword>
<feature type="transmembrane region" description="Helical" evidence="14">
    <location>
        <begin position="84"/>
        <end position="106"/>
    </location>
</feature>
<dbReference type="AlphaFoldDB" id="A0AAV1G1H2"/>
<keyword evidence="9" id="KW-0406">Ion transport</keyword>
<name>A0AAV1G1H2_XYRNO</name>
<feature type="transmembrane region" description="Helical" evidence="14">
    <location>
        <begin position="127"/>
        <end position="150"/>
    </location>
</feature>
<feature type="transmembrane region" description="Helical" evidence="14">
    <location>
        <begin position="240"/>
        <end position="260"/>
    </location>
</feature>
<evidence type="ECO:0000256" key="3">
    <source>
        <dbReference type="ARBA" id="ARBA00022448"/>
    </source>
</evidence>
<evidence type="ECO:0000256" key="9">
    <source>
        <dbReference type="ARBA" id="ARBA00023065"/>
    </source>
</evidence>
<dbReference type="Proteomes" id="UP001178508">
    <property type="component" value="Chromosome 11"/>
</dbReference>
<comment type="subcellular location">
    <subcellularLocation>
        <location evidence="1">Membrane</location>
        <topology evidence="1">Multi-pass membrane protein</topology>
    </subcellularLocation>
</comment>
<evidence type="ECO:0000256" key="5">
    <source>
        <dbReference type="ARBA" id="ARBA00022847"/>
    </source>
</evidence>
<protein>
    <submittedName>
        <fullName evidence="15">High-affinity choline transporter 1-like</fullName>
    </submittedName>
</protein>
<evidence type="ECO:0000256" key="12">
    <source>
        <dbReference type="ARBA" id="ARBA00023201"/>
    </source>
</evidence>
<gene>
    <name evidence="15" type="ORF">XNOV1_A023288</name>
</gene>
<dbReference type="InterPro" id="IPR038377">
    <property type="entry name" value="Na/Glc_symporter_sf"/>
</dbReference>
<comment type="similarity">
    <text evidence="2 13">Belongs to the sodium:solute symporter (SSF) (TC 2.A.21) family.</text>
</comment>
<evidence type="ECO:0000256" key="11">
    <source>
        <dbReference type="ARBA" id="ARBA00023180"/>
    </source>
</evidence>
<evidence type="ECO:0000256" key="8">
    <source>
        <dbReference type="ARBA" id="ARBA00023053"/>
    </source>
</evidence>
<keyword evidence="6" id="KW-0530">Neurotransmitter biosynthesis</keyword>
<evidence type="ECO:0000256" key="13">
    <source>
        <dbReference type="RuleBase" id="RU362091"/>
    </source>
</evidence>
<evidence type="ECO:0000313" key="15">
    <source>
        <dbReference type="EMBL" id="CAJ1066839.1"/>
    </source>
</evidence>